<name>A0A0C3FKE1_PILCF</name>
<evidence type="ECO:0000313" key="2">
    <source>
        <dbReference type="Proteomes" id="UP000054166"/>
    </source>
</evidence>
<reference evidence="1 2" key="1">
    <citation type="submission" date="2014-04" db="EMBL/GenBank/DDBJ databases">
        <authorList>
            <consortium name="DOE Joint Genome Institute"/>
            <person name="Kuo A."/>
            <person name="Tarkka M."/>
            <person name="Buscot F."/>
            <person name="Kohler A."/>
            <person name="Nagy L.G."/>
            <person name="Floudas D."/>
            <person name="Copeland A."/>
            <person name="Barry K.W."/>
            <person name="Cichocki N."/>
            <person name="Veneault-Fourrey C."/>
            <person name="LaButti K."/>
            <person name="Lindquist E.A."/>
            <person name="Lipzen A."/>
            <person name="Lundell T."/>
            <person name="Morin E."/>
            <person name="Murat C."/>
            <person name="Sun H."/>
            <person name="Tunlid A."/>
            <person name="Henrissat B."/>
            <person name="Grigoriev I.V."/>
            <person name="Hibbett D.S."/>
            <person name="Martin F."/>
            <person name="Nordberg H.P."/>
            <person name="Cantor M.N."/>
            <person name="Hua S.X."/>
        </authorList>
    </citation>
    <scope>NUCLEOTIDE SEQUENCE [LARGE SCALE GENOMIC DNA]</scope>
    <source>
        <strain evidence="1 2">F 1598</strain>
    </source>
</reference>
<dbReference type="HOGENOM" id="CLU_3069519_0_0_1"/>
<dbReference type="Proteomes" id="UP000054166">
    <property type="component" value="Unassembled WGS sequence"/>
</dbReference>
<keyword evidence="2" id="KW-1185">Reference proteome</keyword>
<dbReference type="InParanoid" id="A0A0C3FKE1"/>
<reference evidence="2" key="2">
    <citation type="submission" date="2015-01" db="EMBL/GenBank/DDBJ databases">
        <title>Evolutionary Origins and Diversification of the Mycorrhizal Mutualists.</title>
        <authorList>
            <consortium name="DOE Joint Genome Institute"/>
            <consortium name="Mycorrhizal Genomics Consortium"/>
            <person name="Kohler A."/>
            <person name="Kuo A."/>
            <person name="Nagy L.G."/>
            <person name="Floudas D."/>
            <person name="Copeland A."/>
            <person name="Barry K.W."/>
            <person name="Cichocki N."/>
            <person name="Veneault-Fourrey C."/>
            <person name="LaButti K."/>
            <person name="Lindquist E.A."/>
            <person name="Lipzen A."/>
            <person name="Lundell T."/>
            <person name="Morin E."/>
            <person name="Murat C."/>
            <person name="Riley R."/>
            <person name="Ohm R."/>
            <person name="Sun H."/>
            <person name="Tunlid A."/>
            <person name="Henrissat B."/>
            <person name="Grigoriev I.V."/>
            <person name="Hibbett D.S."/>
            <person name="Martin F."/>
        </authorList>
    </citation>
    <scope>NUCLEOTIDE SEQUENCE [LARGE SCALE GENOMIC DNA]</scope>
    <source>
        <strain evidence="2">F 1598</strain>
    </source>
</reference>
<gene>
    <name evidence="1" type="ORF">PILCRDRAFT_822540</name>
</gene>
<dbReference type="AlphaFoldDB" id="A0A0C3FKE1"/>
<sequence>MPVEVMVSRDGTRAYAWIKTEEAVEYVLIDCLTARQETWKRCMQITFGDRELL</sequence>
<proteinExistence type="predicted"/>
<protein>
    <submittedName>
        <fullName evidence="1">Uncharacterized protein</fullName>
    </submittedName>
</protein>
<organism evidence="1 2">
    <name type="scientific">Piloderma croceum (strain F 1598)</name>
    <dbReference type="NCBI Taxonomy" id="765440"/>
    <lineage>
        <taxon>Eukaryota</taxon>
        <taxon>Fungi</taxon>
        <taxon>Dikarya</taxon>
        <taxon>Basidiomycota</taxon>
        <taxon>Agaricomycotina</taxon>
        <taxon>Agaricomycetes</taxon>
        <taxon>Agaricomycetidae</taxon>
        <taxon>Atheliales</taxon>
        <taxon>Atheliaceae</taxon>
        <taxon>Piloderma</taxon>
    </lineage>
</organism>
<evidence type="ECO:0000313" key="1">
    <source>
        <dbReference type="EMBL" id="KIM80409.1"/>
    </source>
</evidence>
<dbReference type="EMBL" id="KN833004">
    <property type="protein sequence ID" value="KIM80409.1"/>
    <property type="molecule type" value="Genomic_DNA"/>
</dbReference>
<accession>A0A0C3FKE1</accession>